<comment type="subcellular location">
    <subcellularLocation>
        <location evidence="1 13">Nucleus</location>
    </subcellularLocation>
</comment>
<dbReference type="PROSITE" id="PS00031">
    <property type="entry name" value="NUCLEAR_REC_DBD_1"/>
    <property type="match status" value="1"/>
</dbReference>
<dbReference type="CDD" id="cd06946">
    <property type="entry name" value="NR_LBD_ERR"/>
    <property type="match status" value="1"/>
</dbReference>
<keyword evidence="10 13" id="KW-0804">Transcription</keyword>
<dbReference type="SMART" id="SM00430">
    <property type="entry name" value="HOLI"/>
    <property type="match status" value="1"/>
</dbReference>
<dbReference type="EMBL" id="JAANIA010001271">
    <property type="protein sequence ID" value="KAG5321068.1"/>
    <property type="molecule type" value="Genomic_DNA"/>
</dbReference>
<proteinExistence type="inferred from homology"/>
<dbReference type="PANTHER" id="PTHR48092">
    <property type="entry name" value="KNIRPS-RELATED PROTEIN-RELATED"/>
    <property type="match status" value="1"/>
</dbReference>
<evidence type="ECO:0000256" key="8">
    <source>
        <dbReference type="ARBA" id="ARBA00023121"/>
    </source>
</evidence>
<dbReference type="CDD" id="cd07170">
    <property type="entry name" value="NR_DBD_ERR"/>
    <property type="match status" value="1"/>
</dbReference>
<keyword evidence="9 13" id="KW-0238">DNA-binding</keyword>
<evidence type="ECO:0000256" key="13">
    <source>
        <dbReference type="RuleBase" id="RU004334"/>
    </source>
</evidence>
<dbReference type="InterPro" id="IPR035500">
    <property type="entry name" value="NHR-like_dom_sf"/>
</dbReference>
<dbReference type="InterPro" id="IPR013088">
    <property type="entry name" value="Znf_NHR/GATA"/>
</dbReference>
<organism evidence="16 17">
    <name type="scientific">Pseudoatta argentina</name>
    <dbReference type="NCBI Taxonomy" id="621737"/>
    <lineage>
        <taxon>Eukaryota</taxon>
        <taxon>Metazoa</taxon>
        <taxon>Ecdysozoa</taxon>
        <taxon>Arthropoda</taxon>
        <taxon>Hexapoda</taxon>
        <taxon>Insecta</taxon>
        <taxon>Pterygota</taxon>
        <taxon>Neoptera</taxon>
        <taxon>Endopterygota</taxon>
        <taxon>Hymenoptera</taxon>
        <taxon>Apocrita</taxon>
        <taxon>Aculeata</taxon>
        <taxon>Formicoidea</taxon>
        <taxon>Formicidae</taxon>
        <taxon>Myrmicinae</taxon>
        <taxon>Pseudoatta</taxon>
    </lineage>
</organism>
<reference evidence="16" key="1">
    <citation type="submission" date="2020-02" db="EMBL/GenBank/DDBJ databases">
        <title>Relaxed selection underlies rapid genomic changes in the transitions from sociality to social parasitism in ants.</title>
        <authorList>
            <person name="Bi X."/>
        </authorList>
    </citation>
    <scope>NUCLEOTIDE SEQUENCE</scope>
    <source>
        <strain evidence="16">BGI-DK2014c</strain>
        <tissue evidence="16">Whole body</tissue>
    </source>
</reference>
<evidence type="ECO:0000256" key="2">
    <source>
        <dbReference type="ARBA" id="ARBA00005413"/>
    </source>
</evidence>
<evidence type="ECO:0000256" key="5">
    <source>
        <dbReference type="ARBA" id="ARBA00022771"/>
    </source>
</evidence>
<keyword evidence="7 13" id="KW-0805">Transcription regulation</keyword>
<evidence type="ECO:0000256" key="10">
    <source>
        <dbReference type="ARBA" id="ARBA00023163"/>
    </source>
</evidence>
<keyword evidence="12 13" id="KW-0539">Nucleus</keyword>
<gene>
    <name evidence="16" type="primary">Esrrb</name>
    <name evidence="16" type="ORF">G6Z78_0009506</name>
</gene>
<comment type="similarity">
    <text evidence="2">Belongs to the nuclear hormone receptor family. NR3 subfamily.</text>
</comment>
<dbReference type="InterPro" id="IPR036397">
    <property type="entry name" value="RNaseH_sf"/>
</dbReference>
<dbReference type="InterPro" id="IPR001723">
    <property type="entry name" value="Nuclear_hrmn_rcpt"/>
</dbReference>
<keyword evidence="6 13" id="KW-0862">Zinc</keyword>
<feature type="domain" description="Nuclear receptor" evidence="14">
    <location>
        <begin position="228"/>
        <end position="303"/>
    </location>
</feature>
<dbReference type="InterPro" id="IPR001628">
    <property type="entry name" value="Znf_hrmn_rcpt"/>
</dbReference>
<evidence type="ECO:0000259" key="14">
    <source>
        <dbReference type="PROSITE" id="PS51030"/>
    </source>
</evidence>
<evidence type="ECO:0000256" key="7">
    <source>
        <dbReference type="ARBA" id="ARBA00023015"/>
    </source>
</evidence>
<dbReference type="GO" id="GO:0003700">
    <property type="term" value="F:DNA-binding transcription factor activity"/>
    <property type="evidence" value="ECO:0007669"/>
    <property type="project" value="InterPro"/>
</dbReference>
<keyword evidence="17" id="KW-1185">Reference proteome</keyword>
<feature type="domain" description="NR LBD" evidence="15">
    <location>
        <begin position="364"/>
        <end position="592"/>
    </location>
</feature>
<dbReference type="PRINTS" id="PR00398">
    <property type="entry name" value="STRDHORMONER"/>
</dbReference>
<dbReference type="Pfam" id="PF00105">
    <property type="entry name" value="zf-C4"/>
    <property type="match status" value="1"/>
</dbReference>
<dbReference type="PROSITE" id="PS51843">
    <property type="entry name" value="NR_LBD"/>
    <property type="match status" value="1"/>
</dbReference>
<evidence type="ECO:0000256" key="11">
    <source>
        <dbReference type="ARBA" id="ARBA00023170"/>
    </source>
</evidence>
<evidence type="ECO:0000256" key="3">
    <source>
        <dbReference type="ARBA" id="ARBA00022665"/>
    </source>
</evidence>
<keyword evidence="5 13" id="KW-0863">Zinc-finger</keyword>
<dbReference type="Pfam" id="PF00104">
    <property type="entry name" value="Hormone_recep"/>
    <property type="match status" value="1"/>
</dbReference>
<evidence type="ECO:0000256" key="12">
    <source>
        <dbReference type="ARBA" id="ARBA00023242"/>
    </source>
</evidence>
<evidence type="ECO:0000259" key="15">
    <source>
        <dbReference type="PROSITE" id="PS51843"/>
    </source>
</evidence>
<dbReference type="SUPFAM" id="SSF57716">
    <property type="entry name" value="Glucocorticoid receptor-like (DNA-binding domain)"/>
    <property type="match status" value="1"/>
</dbReference>
<dbReference type="InterPro" id="IPR050200">
    <property type="entry name" value="Nuclear_hormone_rcpt_NR3"/>
</dbReference>
<feature type="non-terminal residue" evidence="16">
    <location>
        <position position="1"/>
    </location>
</feature>
<dbReference type="AlphaFoldDB" id="A0A836EF25"/>
<keyword evidence="3" id="KW-0754">Steroid-binding</keyword>
<keyword evidence="4 13" id="KW-0479">Metal-binding</keyword>
<dbReference type="GO" id="GO:0043565">
    <property type="term" value="F:sequence-specific DNA binding"/>
    <property type="evidence" value="ECO:0007669"/>
    <property type="project" value="InterPro"/>
</dbReference>
<dbReference type="InterPro" id="IPR000536">
    <property type="entry name" value="Nucl_hrmn_rcpt_lig-bd"/>
</dbReference>
<dbReference type="PROSITE" id="PS51030">
    <property type="entry name" value="NUCLEAR_REC_DBD_2"/>
    <property type="match status" value="1"/>
</dbReference>
<evidence type="ECO:0000256" key="6">
    <source>
        <dbReference type="ARBA" id="ARBA00022833"/>
    </source>
</evidence>
<keyword evidence="11 13" id="KW-0675">Receptor</keyword>
<dbReference type="PRINTS" id="PR00047">
    <property type="entry name" value="STROIDFINGER"/>
</dbReference>
<dbReference type="Proteomes" id="UP000668214">
    <property type="component" value="Unassembled WGS sequence"/>
</dbReference>
<comment type="caution">
    <text evidence="16">The sequence shown here is derived from an EMBL/GenBank/DDBJ whole genome shotgun (WGS) entry which is preliminary data.</text>
</comment>
<dbReference type="Gene3D" id="3.30.420.10">
    <property type="entry name" value="Ribonuclease H-like superfamily/Ribonuclease H"/>
    <property type="match status" value="1"/>
</dbReference>
<dbReference type="GO" id="GO:0008270">
    <property type="term" value="F:zinc ion binding"/>
    <property type="evidence" value="ECO:0007669"/>
    <property type="project" value="UniProtKB-KW"/>
</dbReference>
<evidence type="ECO:0000313" key="16">
    <source>
        <dbReference type="EMBL" id="KAG5321068.1"/>
    </source>
</evidence>
<protein>
    <submittedName>
        <fullName evidence="16">ERR2 protein</fullName>
    </submittedName>
</protein>
<dbReference type="Gene3D" id="1.10.565.10">
    <property type="entry name" value="Retinoid X Receptor"/>
    <property type="match status" value="1"/>
</dbReference>
<dbReference type="SUPFAM" id="SSF48508">
    <property type="entry name" value="Nuclear receptor ligand-binding domain"/>
    <property type="match status" value="1"/>
</dbReference>
<dbReference type="Gene3D" id="3.30.50.10">
    <property type="entry name" value="Erythroid Transcription Factor GATA-1, subunit A"/>
    <property type="match status" value="1"/>
</dbReference>
<evidence type="ECO:0000256" key="4">
    <source>
        <dbReference type="ARBA" id="ARBA00022723"/>
    </source>
</evidence>
<dbReference type="GO" id="GO:0005496">
    <property type="term" value="F:steroid binding"/>
    <property type="evidence" value="ECO:0007669"/>
    <property type="project" value="UniProtKB-KW"/>
</dbReference>
<dbReference type="GO" id="GO:0005634">
    <property type="term" value="C:nucleus"/>
    <property type="evidence" value="ECO:0007669"/>
    <property type="project" value="UniProtKB-SubCell"/>
</dbReference>
<evidence type="ECO:0000256" key="9">
    <source>
        <dbReference type="ARBA" id="ARBA00023125"/>
    </source>
</evidence>
<dbReference type="SMART" id="SM00399">
    <property type="entry name" value="ZnF_C4"/>
    <property type="match status" value="1"/>
</dbReference>
<keyword evidence="8" id="KW-0446">Lipid-binding</keyword>
<accession>A0A836EF25</accession>
<name>A0A836EF25_9HYME</name>
<evidence type="ECO:0000256" key="1">
    <source>
        <dbReference type="ARBA" id="ARBA00004123"/>
    </source>
</evidence>
<dbReference type="FunFam" id="3.30.50.10:FF:000139">
    <property type="entry name" value="Estrogen receptor beta a variant b"/>
    <property type="match status" value="1"/>
</dbReference>
<evidence type="ECO:0000313" key="17">
    <source>
        <dbReference type="Proteomes" id="UP000668214"/>
    </source>
</evidence>
<sequence>RAPRARCCCPRKAPRSFSLLVGYKIGHYFNIFVAHEELRSNRNGEIPDDFRHAGTCARHRSYIIIGNARKRECYIDPRKDNDKVILLHDNARPHVAKPVKTYLETLKWEVLPHPPYSPDIAPSDFHLFVCMMSDATMESVIGNNRTMPNIKQEIDNPTTPTQNYQVCSPTTTLQHQESICTKLDITDYGDSNGAITNPESPEMHHCSSTTQPLGTPEDGMKEEDLLPRRLCLVCGDVASGFHYGVASCEACKAFFKRTIQGNIEYTCPANSECEINKRRRKACQACRFQKCLRQGMLKEGVRLDRVRGGRQKYRRSTDPYTPIKNATLEEIIIPFLSFLSLTLFFITQCFTFQANVADVVSAGSTETINNKLVEALAACEPDMLQVTNAPSTQEADQRTLAQLSDLYDRELVSIIGWAKQIPGFTNLALNDQMRLLQTTWAEVLTFTLAWRSTPNNGKLKFAQDFTLDERLARECHCTELYTHCMQIVERIQRLGLTREEYYVLKALILANSDARSDEPQALYRFRDSILNSLSDCVAAVRPGQALRATQNMLLVLPSLRQADGVIRRFWSNVYRIGKVPMNKLFEEMLENVCYR</sequence>
<feature type="non-terminal residue" evidence="16">
    <location>
        <position position="595"/>
    </location>
</feature>